<dbReference type="Proteomes" id="UP000239406">
    <property type="component" value="Unassembled WGS sequence"/>
</dbReference>
<dbReference type="EMBL" id="SLXF01000001">
    <property type="protein sequence ID" value="TCP09858.1"/>
    <property type="molecule type" value="Genomic_DNA"/>
</dbReference>
<evidence type="ECO:0000313" key="3">
    <source>
        <dbReference type="Proteomes" id="UP000239406"/>
    </source>
</evidence>
<evidence type="ECO:0000313" key="1">
    <source>
        <dbReference type="EMBL" id="PPE70878.1"/>
    </source>
</evidence>
<dbReference type="Proteomes" id="UP000294772">
    <property type="component" value="Unassembled WGS sequence"/>
</dbReference>
<dbReference type="PANTHER" id="PTHR38767">
    <property type="entry name" value="DNA POLYMERASE III SUBUNIT CHI"/>
    <property type="match status" value="1"/>
</dbReference>
<name>A0A2S5T7L8_9BURK</name>
<accession>A0A2S5T7L8</accession>
<dbReference type="RefSeq" id="WP_104356570.1">
    <property type="nucleotide sequence ID" value="NZ_CALFFA010000022.1"/>
</dbReference>
<dbReference type="InterPro" id="IPR007459">
    <property type="entry name" value="DNA_pol3_chi"/>
</dbReference>
<dbReference type="AlphaFoldDB" id="A0A2S5T7L8"/>
<dbReference type="PANTHER" id="PTHR38767:SF1">
    <property type="entry name" value="DNA POLYMERASE III SUBUNIT CHI"/>
    <property type="match status" value="1"/>
</dbReference>
<sequence length="143" mass="16083">MTEIAFHFNVPDKLGYACRLLRKAYRSAAEVGVLGPAPLLAELDRALWSFDQLEFIPHASTKQSGGVVGRYTRVWLAPSAADVPHHGVLVNLGDEVPEGFERFARLIEIVSTDERDRQAARRRWRHYGDRGYTIQRHEVGAAS</sequence>
<dbReference type="GO" id="GO:0003887">
    <property type="term" value="F:DNA-directed DNA polymerase activity"/>
    <property type="evidence" value="ECO:0007669"/>
    <property type="project" value="InterPro"/>
</dbReference>
<dbReference type="Pfam" id="PF04364">
    <property type="entry name" value="DNA_pol3_chi"/>
    <property type="match status" value="1"/>
</dbReference>
<organism evidence="1 3">
    <name type="scientific">Caldimonas thermodepolymerans</name>
    <dbReference type="NCBI Taxonomy" id="215580"/>
    <lineage>
        <taxon>Bacteria</taxon>
        <taxon>Pseudomonadati</taxon>
        <taxon>Pseudomonadota</taxon>
        <taxon>Betaproteobacteria</taxon>
        <taxon>Burkholderiales</taxon>
        <taxon>Sphaerotilaceae</taxon>
        <taxon>Caldimonas</taxon>
    </lineage>
</organism>
<dbReference type="EMBL" id="PSNY01000004">
    <property type="protein sequence ID" value="PPE70878.1"/>
    <property type="molecule type" value="Genomic_DNA"/>
</dbReference>
<proteinExistence type="predicted"/>
<comment type="caution">
    <text evidence="1">The sequence shown here is derived from an EMBL/GenBank/DDBJ whole genome shotgun (WGS) entry which is preliminary data.</text>
</comment>
<evidence type="ECO:0000313" key="4">
    <source>
        <dbReference type="Proteomes" id="UP000294772"/>
    </source>
</evidence>
<dbReference type="GO" id="GO:0003677">
    <property type="term" value="F:DNA binding"/>
    <property type="evidence" value="ECO:0007669"/>
    <property type="project" value="InterPro"/>
</dbReference>
<dbReference type="GO" id="GO:0032298">
    <property type="term" value="P:positive regulation of DNA-templated DNA replication initiation"/>
    <property type="evidence" value="ECO:0007669"/>
    <property type="project" value="TreeGrafter"/>
</dbReference>
<dbReference type="SUPFAM" id="SSF102400">
    <property type="entry name" value="DNA polymerase III chi subunit"/>
    <property type="match status" value="1"/>
</dbReference>
<protein>
    <submittedName>
        <fullName evidence="2">DNA polymerase III chi subunit</fullName>
    </submittedName>
    <submittedName>
        <fullName evidence="1">DNA polymerase III subunit chi</fullName>
    </submittedName>
</protein>
<dbReference type="InterPro" id="IPR036768">
    <property type="entry name" value="PolIII_chi_sf"/>
</dbReference>
<evidence type="ECO:0000313" key="2">
    <source>
        <dbReference type="EMBL" id="TCP09858.1"/>
    </source>
</evidence>
<reference evidence="1 3" key="1">
    <citation type="submission" date="2018-02" db="EMBL/GenBank/DDBJ databases">
        <title>Reclassifiation of [Polyangium] brachysporum DSM 7029 as Guopingzhaonella breviflexa gen. nov., sp. nov., a member of the family Comamonadaceae.</title>
        <authorList>
            <person name="Tang B."/>
        </authorList>
    </citation>
    <scope>NUCLEOTIDE SEQUENCE [LARGE SCALE GENOMIC DNA]</scope>
    <source>
        <strain evidence="1 3">DSM 15344</strain>
    </source>
</reference>
<keyword evidence="3" id="KW-1185">Reference proteome</keyword>
<reference evidence="2 4" key="2">
    <citation type="submission" date="2019-03" db="EMBL/GenBank/DDBJ databases">
        <title>Genomic Encyclopedia of Type Strains, Phase IV (KMG-IV): sequencing the most valuable type-strain genomes for metagenomic binning, comparative biology and taxonomic classification.</title>
        <authorList>
            <person name="Goeker M."/>
        </authorList>
    </citation>
    <scope>NUCLEOTIDE SEQUENCE [LARGE SCALE GENOMIC DNA]</scope>
    <source>
        <strain evidence="2 4">DSM 15264</strain>
    </source>
</reference>
<dbReference type="GO" id="GO:0006260">
    <property type="term" value="P:DNA replication"/>
    <property type="evidence" value="ECO:0007669"/>
    <property type="project" value="InterPro"/>
</dbReference>
<dbReference type="Gene3D" id="3.40.50.10110">
    <property type="entry name" value="DNA polymerase III subunit chi"/>
    <property type="match status" value="1"/>
</dbReference>
<dbReference type="OrthoDB" id="5297568at2"/>
<gene>
    <name evidence="1" type="ORF">C1702_04910</name>
    <name evidence="2" type="ORF">EV676_101438</name>
</gene>